<keyword evidence="14" id="KW-1185">Reference proteome</keyword>
<proteinExistence type="inferred from homology"/>
<feature type="domain" description="GH16" evidence="13">
    <location>
        <begin position="5"/>
        <end position="223"/>
    </location>
</feature>
<feature type="chain" id="PRO_5027161106" description="Xyloglucan endotransglucosylase/hydrolase" evidence="12">
    <location>
        <begin position="30"/>
        <end position="293"/>
    </location>
</feature>
<keyword evidence="4 12" id="KW-0808">Transferase</keyword>
<dbReference type="Pfam" id="PF00722">
    <property type="entry name" value="Glyco_hydro_16"/>
    <property type="match status" value="1"/>
</dbReference>
<evidence type="ECO:0000256" key="8">
    <source>
        <dbReference type="ARBA" id="ARBA00023180"/>
    </source>
</evidence>
<keyword evidence="9 12" id="KW-0326">Glycosidase</keyword>
<keyword evidence="3 12" id="KW-0964">Secreted</keyword>
<evidence type="ECO:0000256" key="7">
    <source>
        <dbReference type="ARBA" id="ARBA00023157"/>
    </source>
</evidence>
<feature type="active site" description="Proton donor" evidence="10">
    <location>
        <position position="113"/>
    </location>
</feature>
<evidence type="ECO:0000256" key="9">
    <source>
        <dbReference type="ARBA" id="ARBA00023295"/>
    </source>
</evidence>
<dbReference type="GO" id="GO:0071555">
    <property type="term" value="P:cell wall organization"/>
    <property type="evidence" value="ECO:0007669"/>
    <property type="project" value="UniProtKB-KW"/>
</dbReference>
<dbReference type="OrthoDB" id="4781at2759"/>
<keyword evidence="1 12" id="KW-0134">Cell wall</keyword>
<dbReference type="GO" id="GO:0042546">
    <property type="term" value="P:cell wall biogenesis"/>
    <property type="evidence" value="ECO:0007669"/>
    <property type="project" value="InterPro"/>
</dbReference>
<evidence type="ECO:0000313" key="15">
    <source>
        <dbReference type="RefSeq" id="XP_022136437.1"/>
    </source>
</evidence>
<dbReference type="PRINTS" id="PR00737">
    <property type="entry name" value="GLHYDRLASE16"/>
</dbReference>
<dbReference type="GO" id="GO:0010411">
    <property type="term" value="P:xyloglucan metabolic process"/>
    <property type="evidence" value="ECO:0007669"/>
    <property type="project" value="InterPro"/>
</dbReference>
<dbReference type="PROSITE" id="PS51762">
    <property type="entry name" value="GH16_2"/>
    <property type="match status" value="1"/>
</dbReference>
<dbReference type="InterPro" id="IPR008263">
    <property type="entry name" value="GH16_AS"/>
</dbReference>
<feature type="glycosylation site" description="N-linked (GlcNAc...) asparagine" evidence="11">
    <location>
        <position position="117"/>
    </location>
</feature>
<dbReference type="InterPro" id="IPR016455">
    <property type="entry name" value="XTH"/>
</dbReference>
<dbReference type="RefSeq" id="XP_022136437.1">
    <property type="nucleotide sequence ID" value="XM_022280745.1"/>
</dbReference>
<feature type="signal peptide" evidence="12">
    <location>
        <begin position="1"/>
        <end position="29"/>
    </location>
</feature>
<dbReference type="InterPro" id="IPR010713">
    <property type="entry name" value="XET_C"/>
</dbReference>
<keyword evidence="8" id="KW-0325">Glycoprotein</keyword>
<evidence type="ECO:0000256" key="10">
    <source>
        <dbReference type="PIRSR" id="PIRSR005604-1"/>
    </source>
</evidence>
<dbReference type="AlphaFoldDB" id="A0A6J1C5I0"/>
<dbReference type="GO" id="GO:0004553">
    <property type="term" value="F:hydrolase activity, hydrolyzing O-glycosyl compounds"/>
    <property type="evidence" value="ECO:0007669"/>
    <property type="project" value="InterPro"/>
</dbReference>
<dbReference type="CDD" id="cd02176">
    <property type="entry name" value="GH16_XET"/>
    <property type="match status" value="1"/>
</dbReference>
<organism evidence="14 15">
    <name type="scientific">Momordica charantia</name>
    <name type="common">Bitter gourd</name>
    <name type="synonym">Balsam pear</name>
    <dbReference type="NCBI Taxonomy" id="3673"/>
    <lineage>
        <taxon>Eukaryota</taxon>
        <taxon>Viridiplantae</taxon>
        <taxon>Streptophyta</taxon>
        <taxon>Embryophyta</taxon>
        <taxon>Tracheophyta</taxon>
        <taxon>Spermatophyta</taxon>
        <taxon>Magnoliopsida</taxon>
        <taxon>eudicotyledons</taxon>
        <taxon>Gunneridae</taxon>
        <taxon>Pentapetalae</taxon>
        <taxon>rosids</taxon>
        <taxon>fabids</taxon>
        <taxon>Cucurbitales</taxon>
        <taxon>Cucurbitaceae</taxon>
        <taxon>Momordiceae</taxon>
        <taxon>Momordica</taxon>
    </lineage>
</organism>
<keyword evidence="6 12" id="KW-0378">Hydrolase</keyword>
<keyword evidence="5 12" id="KW-0732">Signal</keyword>
<dbReference type="InterPro" id="IPR044791">
    <property type="entry name" value="Beta-glucanase/XTH"/>
</dbReference>
<comment type="subcellular location">
    <subcellularLocation>
        <location evidence="12">Secreted</location>
        <location evidence="12">Cell wall</location>
    </subcellularLocation>
    <subcellularLocation>
        <location evidence="12">Secreted</location>
        <location evidence="12">Extracellular space</location>
        <location evidence="12">Apoplast</location>
    </subcellularLocation>
</comment>
<dbReference type="PIRSF" id="PIRSF005604">
    <property type="entry name" value="XET"/>
    <property type="match status" value="1"/>
</dbReference>
<keyword evidence="12" id="KW-0961">Cell wall biogenesis/degradation</keyword>
<evidence type="ECO:0000313" key="14">
    <source>
        <dbReference type="Proteomes" id="UP000504603"/>
    </source>
</evidence>
<dbReference type="EC" id="2.4.1.207" evidence="12"/>
<dbReference type="GlyCosmos" id="A0A6J1C5I0">
    <property type="glycosylation" value="1 site, No reported glycans"/>
</dbReference>
<dbReference type="Proteomes" id="UP000504603">
    <property type="component" value="Unplaced"/>
</dbReference>
<dbReference type="PROSITE" id="PS01034">
    <property type="entry name" value="GH16_1"/>
    <property type="match status" value="1"/>
</dbReference>
<dbReference type="Gene3D" id="2.60.120.200">
    <property type="match status" value="1"/>
</dbReference>
<accession>A0A6J1C5I0</accession>
<feature type="active site" description="Nucleophile" evidence="10">
    <location>
        <position position="109"/>
    </location>
</feature>
<dbReference type="FunFam" id="2.60.120.200:FF:000025">
    <property type="entry name" value="Xyloglucan endotransglucosylase/hydrolase"/>
    <property type="match status" value="1"/>
</dbReference>
<dbReference type="GO" id="GO:0016762">
    <property type="term" value="F:xyloglucan:xyloglucosyl transferase activity"/>
    <property type="evidence" value="ECO:0007669"/>
    <property type="project" value="UniProtKB-EC"/>
</dbReference>
<evidence type="ECO:0000259" key="13">
    <source>
        <dbReference type="PROSITE" id="PS51762"/>
    </source>
</evidence>
<dbReference type="PANTHER" id="PTHR31062">
    <property type="entry name" value="XYLOGLUCAN ENDOTRANSGLUCOSYLASE/HYDROLASE PROTEIN 8-RELATED"/>
    <property type="match status" value="1"/>
</dbReference>
<reference evidence="15" key="1">
    <citation type="submission" date="2025-08" db="UniProtKB">
        <authorList>
            <consortium name="RefSeq"/>
        </authorList>
    </citation>
    <scope>IDENTIFICATION</scope>
    <source>
        <strain evidence="15">OHB3-1</strain>
    </source>
</reference>
<evidence type="ECO:0000256" key="6">
    <source>
        <dbReference type="ARBA" id="ARBA00022801"/>
    </source>
</evidence>
<evidence type="ECO:0000256" key="3">
    <source>
        <dbReference type="ARBA" id="ARBA00022525"/>
    </source>
</evidence>
<dbReference type="Pfam" id="PF06955">
    <property type="entry name" value="XET_C"/>
    <property type="match status" value="1"/>
</dbReference>
<evidence type="ECO:0000256" key="5">
    <source>
        <dbReference type="ARBA" id="ARBA00022729"/>
    </source>
</evidence>
<comment type="similarity">
    <text evidence="12">Belongs to the glycosyl hydrolase 16 family.</text>
</comment>
<dbReference type="InterPro" id="IPR008264">
    <property type="entry name" value="Beta_glucanase"/>
</dbReference>
<dbReference type="InterPro" id="IPR013320">
    <property type="entry name" value="ConA-like_dom_sf"/>
</dbReference>
<dbReference type="KEGG" id="mcha:111008145"/>
<comment type="PTM">
    <text evidence="12">Contains at least one intrachain disulfide bond essential for its enzymatic activity.</text>
</comment>
<evidence type="ECO:0000256" key="12">
    <source>
        <dbReference type="RuleBase" id="RU361120"/>
    </source>
</evidence>
<comment type="function">
    <text evidence="12">Catalyzes xyloglucan endohydrolysis (XEH) and/or endotransglycosylation (XET). Cleaves and religates xyloglucan polymers, an essential constituent of the primary cell wall, and thereby participates in cell wall construction of growing tissues.</text>
</comment>
<sequence length="293" mass="33431">MASFTTFNNVPIIAFVFFCVLALSVPVTGRPATFLEDFRVTWSEYHIKQLEGGRAIQLTLDQNSGCGFASKRKYLFGKVSMKIKLVPGDSAGTVTAFYMNSDTDTIRDELDFEFLGNRSGQPYTVQTNIYAHGKGDREQRVNLWFDPAADFHTYSIMWNHAEIRFSVDEIPIRIYKNHEAKGIPYPKVQAMGIYSTLWEADDWATRGGLEKIDWSKAPFYAYYKDFDIEGCAVPGPAECPSNPNNWWEGPAYQSLTPLQARSYRWVRLNHMIYDYCTDKSRYPVPPPECVAGI</sequence>
<evidence type="ECO:0000256" key="1">
    <source>
        <dbReference type="ARBA" id="ARBA00022512"/>
    </source>
</evidence>
<keyword evidence="7" id="KW-1015">Disulfide bond</keyword>
<gene>
    <name evidence="15" type="primary">LOC111008145</name>
</gene>
<dbReference type="GO" id="GO:0048046">
    <property type="term" value="C:apoplast"/>
    <property type="evidence" value="ECO:0007669"/>
    <property type="project" value="UniProtKB-SubCell"/>
</dbReference>
<name>A0A6J1C5I0_MOMCH</name>
<protein>
    <recommendedName>
        <fullName evidence="12">Xyloglucan endotransglucosylase/hydrolase</fullName>
        <ecNumber evidence="12">2.4.1.207</ecNumber>
    </recommendedName>
</protein>
<evidence type="ECO:0000256" key="2">
    <source>
        <dbReference type="ARBA" id="ARBA00022523"/>
    </source>
</evidence>
<evidence type="ECO:0000256" key="11">
    <source>
        <dbReference type="PIRSR" id="PIRSR005604-2"/>
    </source>
</evidence>
<dbReference type="GeneID" id="111008145"/>
<evidence type="ECO:0000256" key="4">
    <source>
        <dbReference type="ARBA" id="ARBA00022679"/>
    </source>
</evidence>
<dbReference type="InterPro" id="IPR000757">
    <property type="entry name" value="Beta-glucanase-like"/>
</dbReference>
<keyword evidence="2 12" id="KW-0052">Apoplast</keyword>
<dbReference type="SUPFAM" id="SSF49899">
    <property type="entry name" value="Concanavalin A-like lectins/glucanases"/>
    <property type="match status" value="1"/>
</dbReference>